<dbReference type="EMBL" id="HACA01015550">
    <property type="protein sequence ID" value="CDW32911.1"/>
    <property type="molecule type" value="Transcribed_RNA"/>
</dbReference>
<protein>
    <submittedName>
        <fullName evidence="1">Uncharacterized protein</fullName>
    </submittedName>
</protein>
<organism evidence="1">
    <name type="scientific">Lepeophtheirus salmonis</name>
    <name type="common">Salmon louse</name>
    <name type="synonym">Caligus salmonis</name>
    <dbReference type="NCBI Taxonomy" id="72036"/>
    <lineage>
        <taxon>Eukaryota</taxon>
        <taxon>Metazoa</taxon>
        <taxon>Ecdysozoa</taxon>
        <taxon>Arthropoda</taxon>
        <taxon>Crustacea</taxon>
        <taxon>Multicrustacea</taxon>
        <taxon>Hexanauplia</taxon>
        <taxon>Copepoda</taxon>
        <taxon>Siphonostomatoida</taxon>
        <taxon>Caligidae</taxon>
        <taxon>Lepeophtheirus</taxon>
    </lineage>
</organism>
<reference evidence="1" key="1">
    <citation type="submission" date="2014-05" db="EMBL/GenBank/DDBJ databases">
        <authorList>
            <person name="Chronopoulou M."/>
        </authorList>
    </citation>
    <scope>NUCLEOTIDE SEQUENCE</scope>
    <source>
        <tissue evidence="1">Whole organism</tissue>
    </source>
</reference>
<accession>A0A0K2U5D2</accession>
<feature type="non-terminal residue" evidence="1">
    <location>
        <position position="1"/>
    </location>
</feature>
<sequence length="63" mass="7202">GQNLVVLTVGFLIQVPFLSNPKSQYFLFACKVLITFNFFEYVSSVHLPTYSDRNESSEIPRSL</sequence>
<proteinExistence type="predicted"/>
<name>A0A0K2U5D2_LEPSM</name>
<evidence type="ECO:0000313" key="1">
    <source>
        <dbReference type="EMBL" id="CDW32911.1"/>
    </source>
</evidence>
<dbReference type="AlphaFoldDB" id="A0A0K2U5D2"/>